<reference evidence="2" key="1">
    <citation type="submission" date="2022-06" db="EMBL/GenBank/DDBJ databases">
        <title>Aeoliella straminimaris, a novel planctomycete from sediments.</title>
        <authorList>
            <person name="Vitorino I.R."/>
            <person name="Lage O.M."/>
        </authorList>
    </citation>
    <scope>NUCLEOTIDE SEQUENCE</scope>
    <source>
        <strain evidence="2">ICT_H6.2</strain>
    </source>
</reference>
<evidence type="ECO:0000313" key="3">
    <source>
        <dbReference type="Proteomes" id="UP001155241"/>
    </source>
</evidence>
<evidence type="ECO:0000313" key="2">
    <source>
        <dbReference type="EMBL" id="MCO6048028.1"/>
    </source>
</evidence>
<comment type="caution">
    <text evidence="2">The sequence shown here is derived from an EMBL/GenBank/DDBJ whole genome shotgun (WGS) entry which is preliminary data.</text>
</comment>
<dbReference type="AlphaFoldDB" id="A0A9X2JKC1"/>
<sequence>MRAPDMLEYFYDAPLYDDDLLKLGVRFLHNLLFMSLVVQFGLKRSSGSSPEFAFTAVLLNITVFFICFTLKKLDIGLGMAIGLFAIFGVLRYRTDTIRTKEMTYLFVVIGIAIVNALTNKKTSYLELLAVNCTLCLVVFCKEYVVNRALATAPPPPPKPRKPPKQTLVYDNLQLLAPDRRDELIADLKQRTGLQVTEVQIGEIDLTTSTVRLGVSYEGED</sequence>
<feature type="transmembrane region" description="Helical" evidence="1">
    <location>
        <begin position="20"/>
        <end position="40"/>
    </location>
</feature>
<accession>A0A9X2JKC1</accession>
<keyword evidence="1" id="KW-0812">Transmembrane</keyword>
<dbReference type="Proteomes" id="UP001155241">
    <property type="component" value="Unassembled WGS sequence"/>
</dbReference>
<feature type="transmembrane region" description="Helical" evidence="1">
    <location>
        <begin position="75"/>
        <end position="90"/>
    </location>
</feature>
<dbReference type="EMBL" id="JAMXLR010000095">
    <property type="protein sequence ID" value="MCO6048028.1"/>
    <property type="molecule type" value="Genomic_DNA"/>
</dbReference>
<keyword evidence="1" id="KW-0472">Membrane</keyword>
<gene>
    <name evidence="2" type="ORF">NG895_29345</name>
</gene>
<name>A0A9X2JKC1_9BACT</name>
<evidence type="ECO:0000256" key="1">
    <source>
        <dbReference type="SAM" id="Phobius"/>
    </source>
</evidence>
<dbReference type="InterPro" id="IPR032531">
    <property type="entry name" value="DUF4956"/>
</dbReference>
<feature type="transmembrane region" description="Helical" evidence="1">
    <location>
        <begin position="52"/>
        <end position="69"/>
    </location>
</feature>
<dbReference type="Pfam" id="PF16316">
    <property type="entry name" value="DUF4956"/>
    <property type="match status" value="1"/>
</dbReference>
<keyword evidence="3" id="KW-1185">Reference proteome</keyword>
<keyword evidence="1" id="KW-1133">Transmembrane helix</keyword>
<organism evidence="2 3">
    <name type="scientific">Aeoliella straminimaris</name>
    <dbReference type="NCBI Taxonomy" id="2954799"/>
    <lineage>
        <taxon>Bacteria</taxon>
        <taxon>Pseudomonadati</taxon>
        <taxon>Planctomycetota</taxon>
        <taxon>Planctomycetia</taxon>
        <taxon>Pirellulales</taxon>
        <taxon>Lacipirellulaceae</taxon>
        <taxon>Aeoliella</taxon>
    </lineage>
</organism>
<dbReference type="RefSeq" id="WP_252856143.1">
    <property type="nucleotide sequence ID" value="NZ_JAMXLR010000095.1"/>
</dbReference>
<proteinExistence type="predicted"/>
<protein>
    <submittedName>
        <fullName evidence="2">DUF4956 domain-containing protein</fullName>
    </submittedName>
</protein>
<feature type="transmembrane region" description="Helical" evidence="1">
    <location>
        <begin position="102"/>
        <end position="118"/>
    </location>
</feature>